<dbReference type="Proteomes" id="UP000326711">
    <property type="component" value="Chromosome"/>
</dbReference>
<dbReference type="EMBL" id="CP045032">
    <property type="protein sequence ID" value="QFQ03360.1"/>
    <property type="molecule type" value="Genomic_DNA"/>
</dbReference>
<evidence type="ECO:0000313" key="2">
    <source>
        <dbReference type="Proteomes" id="UP000326711"/>
    </source>
</evidence>
<accession>A0A5J6ZE97</accession>
<proteinExistence type="predicted"/>
<name>A0A5J6ZE97_9CORY</name>
<dbReference type="KEGG" id="cuo:CUROG_10135"/>
<sequence>MRDPLRIPGVVNELLATWEAVPDLSLAQLWALLEARGVALNSLDEEVVDALRAVRSRHPSSVSFSSLVDDATSPPSPVLVEVEGPDRRVTLAPRTVPGNSSGGANEVELWAIVRGQRTMPAGVFRRGVRRGARAEDSGEVSGGVRRAMEGDAGQLVSSQPGLWRVGEVKRCRAGAPLVLVDESGVPHRLGVVKRLTIVGAGEQSLTGTRREELEGRVFVARLAQDAGTVVIGSIVECYLAERRELRTSTLRWSQLVAAGEGEDLRVRGLDGQVHVLGRVETLLRAE</sequence>
<dbReference type="RefSeq" id="WP_151903607.1">
    <property type="nucleotide sequence ID" value="NZ_CP045032.1"/>
</dbReference>
<dbReference type="OrthoDB" id="4415055at2"/>
<dbReference type="AlphaFoldDB" id="A0A5J6ZE97"/>
<organism evidence="1 2">
    <name type="scientific">Corynebacterium urogenitale</name>
    <dbReference type="NCBI Taxonomy" id="2487892"/>
    <lineage>
        <taxon>Bacteria</taxon>
        <taxon>Bacillati</taxon>
        <taxon>Actinomycetota</taxon>
        <taxon>Actinomycetes</taxon>
        <taxon>Mycobacteriales</taxon>
        <taxon>Corynebacteriaceae</taxon>
        <taxon>Corynebacterium</taxon>
    </lineage>
</organism>
<evidence type="ECO:0000313" key="1">
    <source>
        <dbReference type="EMBL" id="QFQ03360.1"/>
    </source>
</evidence>
<reference evidence="2" key="1">
    <citation type="submission" date="2019-10" db="EMBL/GenBank/DDBJ databases">
        <title>Complete genome sequence of Corynebacterium urogenitalis DSM 108747, isolated from the genital tract of a cow.</title>
        <authorList>
            <person name="Ruckert C."/>
            <person name="Ballas P."/>
            <person name="Wagener K."/>
            <person name="Drillich M."/>
            <person name="Kaempfer P."/>
            <person name="Busse H.-J."/>
            <person name="Ehling-Schulz M."/>
        </authorList>
    </citation>
    <scope>NUCLEOTIDE SEQUENCE [LARGE SCALE GENOMIC DNA]</scope>
    <source>
        <strain evidence="2">LMM 1652</strain>
    </source>
</reference>
<gene>
    <name evidence="1" type="ORF">CUROG_10135</name>
</gene>
<protein>
    <submittedName>
        <fullName evidence="1">Uncharacterized protein</fullName>
    </submittedName>
</protein>
<keyword evidence="2" id="KW-1185">Reference proteome</keyword>